<organism evidence="2 3">
    <name type="scientific">Haematococcus lacustris</name>
    <name type="common">Green alga</name>
    <name type="synonym">Haematococcus pluvialis</name>
    <dbReference type="NCBI Taxonomy" id="44745"/>
    <lineage>
        <taxon>Eukaryota</taxon>
        <taxon>Viridiplantae</taxon>
        <taxon>Chlorophyta</taxon>
        <taxon>core chlorophytes</taxon>
        <taxon>Chlorophyceae</taxon>
        <taxon>CS clade</taxon>
        <taxon>Chlamydomonadales</taxon>
        <taxon>Haematococcaceae</taxon>
        <taxon>Haematococcus</taxon>
    </lineage>
</organism>
<protein>
    <submittedName>
        <fullName evidence="2">Uncharacterized protein</fullName>
    </submittedName>
</protein>
<proteinExistence type="predicted"/>
<evidence type="ECO:0000313" key="3">
    <source>
        <dbReference type="Proteomes" id="UP000485058"/>
    </source>
</evidence>
<dbReference type="Proteomes" id="UP000485058">
    <property type="component" value="Unassembled WGS sequence"/>
</dbReference>
<dbReference type="EMBL" id="BLLF01001157">
    <property type="protein sequence ID" value="GFH17498.1"/>
    <property type="molecule type" value="Genomic_DNA"/>
</dbReference>
<dbReference type="AlphaFoldDB" id="A0A699ZF37"/>
<comment type="caution">
    <text evidence="2">The sequence shown here is derived from an EMBL/GenBank/DDBJ whole genome shotgun (WGS) entry which is preliminary data.</text>
</comment>
<feature type="region of interest" description="Disordered" evidence="1">
    <location>
        <begin position="75"/>
        <end position="98"/>
    </location>
</feature>
<evidence type="ECO:0000256" key="1">
    <source>
        <dbReference type="SAM" id="MobiDB-lite"/>
    </source>
</evidence>
<reference evidence="2 3" key="1">
    <citation type="submission" date="2020-02" db="EMBL/GenBank/DDBJ databases">
        <title>Draft genome sequence of Haematococcus lacustris strain NIES-144.</title>
        <authorList>
            <person name="Morimoto D."/>
            <person name="Nakagawa S."/>
            <person name="Yoshida T."/>
            <person name="Sawayama S."/>
        </authorList>
    </citation>
    <scope>NUCLEOTIDE SEQUENCE [LARGE SCALE GENOMIC DNA]</scope>
    <source>
        <strain evidence="2 3">NIES-144</strain>
    </source>
</reference>
<accession>A0A699ZF37</accession>
<name>A0A699ZF37_HAELA</name>
<sequence length="98" mass="10366">MGCPVVKGVCPRNECHRSGVGSHQGCDRGCYNIFVGLAGLSSRVRPRMLLCECSRARLPTVNHSTWRGALVASSEPCGTARPHGLRGQAPALGLEPTP</sequence>
<gene>
    <name evidence="2" type="ORF">HaLaN_14150</name>
</gene>
<keyword evidence="3" id="KW-1185">Reference proteome</keyword>
<evidence type="ECO:0000313" key="2">
    <source>
        <dbReference type="EMBL" id="GFH17498.1"/>
    </source>
</evidence>